<evidence type="ECO:0000313" key="3">
    <source>
        <dbReference type="Proteomes" id="UP000481517"/>
    </source>
</evidence>
<dbReference type="AlphaFoldDB" id="A0A6S6WQ21"/>
<sequence>MQQLKSGIYQHYKGPEYEVIDTVRHSETEEVLVLYRPLYGERKLWVRPFSMFVESVTVDGEQVPRFQFLRGS</sequence>
<evidence type="ECO:0000313" key="2">
    <source>
        <dbReference type="EMBL" id="CAB0151355.1"/>
    </source>
</evidence>
<feature type="domain" description="DUF1653" evidence="1">
    <location>
        <begin position="7"/>
        <end position="67"/>
    </location>
</feature>
<keyword evidence="3" id="KW-1185">Reference proteome</keyword>
<gene>
    <name evidence="2" type="ORF">PSI9734_01744</name>
</gene>
<dbReference type="Pfam" id="PF07866">
    <property type="entry name" value="DUF1653"/>
    <property type="match status" value="1"/>
</dbReference>
<proteinExistence type="predicted"/>
<dbReference type="Gene3D" id="2.30.30.320">
    <property type="entry name" value="DUF1653-like domain"/>
    <property type="match status" value="1"/>
</dbReference>
<evidence type="ECO:0000259" key="1">
    <source>
        <dbReference type="Pfam" id="PF07866"/>
    </source>
</evidence>
<dbReference type="InterPro" id="IPR023387">
    <property type="entry name" value="DUF1653-like_dom"/>
</dbReference>
<protein>
    <recommendedName>
        <fullName evidence="1">DUF1653 domain-containing protein</fullName>
    </recommendedName>
</protein>
<name>A0A6S6WQ21_9GAMM</name>
<accession>A0A6S6WQ21</accession>
<organism evidence="2 3">
    <name type="scientific">Pseudidiomarina piscicola</name>
    <dbReference type="NCBI Taxonomy" id="2614830"/>
    <lineage>
        <taxon>Bacteria</taxon>
        <taxon>Pseudomonadati</taxon>
        <taxon>Pseudomonadota</taxon>
        <taxon>Gammaproteobacteria</taxon>
        <taxon>Alteromonadales</taxon>
        <taxon>Idiomarinaceae</taxon>
        <taxon>Pseudidiomarina</taxon>
    </lineage>
</organism>
<reference evidence="2 3" key="1">
    <citation type="submission" date="2020-02" db="EMBL/GenBank/DDBJ databases">
        <authorList>
            <person name="Rodrigo-Torres L."/>
            <person name="Arahal R. D."/>
            <person name="Lucena T."/>
        </authorList>
    </citation>
    <scope>NUCLEOTIDE SEQUENCE [LARGE SCALE GENOMIC DNA]</scope>
    <source>
        <strain evidence="2 3">CECT 9734</strain>
    </source>
</reference>
<dbReference type="EMBL" id="CADCXY010000004">
    <property type="protein sequence ID" value="CAB0151355.1"/>
    <property type="molecule type" value="Genomic_DNA"/>
</dbReference>
<dbReference type="Proteomes" id="UP000481517">
    <property type="component" value="Unassembled WGS sequence"/>
</dbReference>
<dbReference type="InterPro" id="IPR037135">
    <property type="entry name" value="DUF1653-like_dom_sf"/>
</dbReference>
<dbReference type="RefSeq" id="WP_173920727.1">
    <property type="nucleotide sequence ID" value="NZ_CADCXY010000004.1"/>
</dbReference>